<dbReference type="EMBL" id="CAJVPU010001149">
    <property type="protein sequence ID" value="CAG8472765.1"/>
    <property type="molecule type" value="Genomic_DNA"/>
</dbReference>
<keyword evidence="2" id="KW-1185">Reference proteome</keyword>
<organism evidence="1 2">
    <name type="scientific">Dentiscutata heterogama</name>
    <dbReference type="NCBI Taxonomy" id="1316150"/>
    <lineage>
        <taxon>Eukaryota</taxon>
        <taxon>Fungi</taxon>
        <taxon>Fungi incertae sedis</taxon>
        <taxon>Mucoromycota</taxon>
        <taxon>Glomeromycotina</taxon>
        <taxon>Glomeromycetes</taxon>
        <taxon>Diversisporales</taxon>
        <taxon>Gigasporaceae</taxon>
        <taxon>Dentiscutata</taxon>
    </lineage>
</organism>
<evidence type="ECO:0000313" key="2">
    <source>
        <dbReference type="Proteomes" id="UP000789702"/>
    </source>
</evidence>
<evidence type="ECO:0000313" key="1">
    <source>
        <dbReference type="EMBL" id="CAG8472765.1"/>
    </source>
</evidence>
<dbReference type="Proteomes" id="UP000789702">
    <property type="component" value="Unassembled WGS sequence"/>
</dbReference>
<proteinExistence type="predicted"/>
<name>A0ACA9KGV9_9GLOM</name>
<protein>
    <submittedName>
        <fullName evidence="1">6372_t:CDS:1</fullName>
    </submittedName>
</protein>
<reference evidence="1" key="1">
    <citation type="submission" date="2021-06" db="EMBL/GenBank/DDBJ databases">
        <authorList>
            <person name="Kallberg Y."/>
            <person name="Tangrot J."/>
            <person name="Rosling A."/>
        </authorList>
    </citation>
    <scope>NUCLEOTIDE SEQUENCE</scope>
    <source>
        <strain evidence="1">IL203A</strain>
    </source>
</reference>
<feature type="non-terminal residue" evidence="1">
    <location>
        <position position="1"/>
    </location>
</feature>
<comment type="caution">
    <text evidence="1">The sequence shown here is derived from an EMBL/GenBank/DDBJ whole genome shotgun (WGS) entry which is preliminary data.</text>
</comment>
<sequence length="729" mass="81267">QLNDIIADVKKAQIDPPVGILTADDRDSWTMSRERLLAISPQNRETLTFIENSLFAVNLDDYATGTDLDKFLGNIFHGFDGHNRWFDKEISIIVDSNGRAGMNGEHSPCDALIPAFASEWILKEPTSLNAQLSGRPIPSPFRIRFITNEQTLKDIRAAESKTRELIADSDATILQFSEYGTSLIKKIDAYLQMALQLAYYQLHGRVVPTYETGATRKFLRGRTETVRTLSVESKAFVEGMLDKSLSVQQKYDRLQAATKAHTNYSIDASNGKGCDRHLLGLRLLLQKGESHPIFEEPIFAKSQEWLLSTSSLTSGDYFSGTGFGCVYPNGYGINYLPGGHIMKFGIESKFSSSETDSKALKESIIKALRDMKNICEQVNAKFLINRTSSNVNSTNKWISPISHFNYLGVNSYSTSLNIEPAPPGIHYITHVDLSSKQIYNLLTSAIQHKHNVRYLNKKSDQPLSGKTLAILFSKRSTRTRVATETAIAYLGGQPMFLGSQDIQLGVNESLLDTSKVVSSMVDGIMARVGPHSDIETLAKYSTVPVINALSDRYHPTQILADLMTMHEVFGPQPKDESSYIAHLTHPEKTLPGLKVAWIGDGYDADKEVVKIAQNEAVKTNTKISFTHDPKEAVKDADVIVTDTWISMGQESEKAKRLKDFAGYQVTSSLAKEGGAKPNWKFLHCLPRKQEEVTDEVFYSPRSVVFQEAENRKWTILAVLDALLVKKSFD</sequence>
<accession>A0ACA9KGV9</accession>
<gene>
    <name evidence="1" type="ORF">DHETER_LOCUS1791</name>
</gene>